<evidence type="ECO:0008006" key="3">
    <source>
        <dbReference type="Google" id="ProtNLM"/>
    </source>
</evidence>
<sequence length="87" mass="10183">MCDNQQTVDLLTKEGSTMYTKLRHVDINRCWMKQEVSVGRVKVDWVPTVAMPADGLTKALPKQKQHLFREIIGMREIRHLIHPKEEK</sequence>
<gene>
    <name evidence="1" type="ORF">ACN38_g13254</name>
</gene>
<dbReference type="STRING" id="229535.A0A0M8NRX7"/>
<organism evidence="1 2">
    <name type="scientific">Penicillium nordicum</name>
    <dbReference type="NCBI Taxonomy" id="229535"/>
    <lineage>
        <taxon>Eukaryota</taxon>
        <taxon>Fungi</taxon>
        <taxon>Dikarya</taxon>
        <taxon>Ascomycota</taxon>
        <taxon>Pezizomycotina</taxon>
        <taxon>Eurotiomycetes</taxon>
        <taxon>Eurotiomycetidae</taxon>
        <taxon>Eurotiales</taxon>
        <taxon>Aspergillaceae</taxon>
        <taxon>Penicillium</taxon>
    </lineage>
</organism>
<dbReference type="OrthoDB" id="4356562at2759"/>
<comment type="caution">
    <text evidence="1">The sequence shown here is derived from an EMBL/GenBank/DDBJ whole genome shotgun (WGS) entry which is preliminary data.</text>
</comment>
<accession>A0A0M8NRX7</accession>
<proteinExistence type="predicted"/>
<keyword evidence="2" id="KW-1185">Reference proteome</keyword>
<dbReference type="EMBL" id="LHQQ01000966">
    <property type="protein sequence ID" value="KOS36067.1"/>
    <property type="molecule type" value="Genomic_DNA"/>
</dbReference>
<evidence type="ECO:0000313" key="1">
    <source>
        <dbReference type="EMBL" id="KOS36067.1"/>
    </source>
</evidence>
<name>A0A0M8NRX7_9EURO</name>
<dbReference type="Proteomes" id="UP000037696">
    <property type="component" value="Unassembled WGS sequence"/>
</dbReference>
<protein>
    <recommendedName>
        <fullName evidence="3">Reverse transcriptase Ty1/copia-type domain-containing protein</fullName>
    </recommendedName>
</protein>
<reference evidence="1 2" key="1">
    <citation type="submission" date="2015-08" db="EMBL/GenBank/DDBJ databases">
        <title>Genome sequencing of Penicillium nordicum.</title>
        <authorList>
            <person name="Nguyen H.D."/>
            <person name="Seifert K.A."/>
        </authorList>
    </citation>
    <scope>NUCLEOTIDE SEQUENCE [LARGE SCALE GENOMIC DNA]</scope>
    <source>
        <strain evidence="1 2">DAOMC 185683</strain>
    </source>
</reference>
<dbReference type="AlphaFoldDB" id="A0A0M8NRX7"/>
<evidence type="ECO:0000313" key="2">
    <source>
        <dbReference type="Proteomes" id="UP000037696"/>
    </source>
</evidence>